<evidence type="ECO:0000256" key="2">
    <source>
        <dbReference type="ARBA" id="ARBA00023002"/>
    </source>
</evidence>
<dbReference type="PRINTS" id="PR00080">
    <property type="entry name" value="SDRFAMILY"/>
</dbReference>
<comment type="caution">
    <text evidence="4">The sequence shown here is derived from an EMBL/GenBank/DDBJ whole genome shotgun (WGS) entry which is preliminary data.</text>
</comment>
<name>E6PXI0_9ZZZZ</name>
<gene>
    <name evidence="4" type="primary">gno</name>
    <name evidence="4" type="ORF">CARN3_0580</name>
</gene>
<dbReference type="InterPro" id="IPR002347">
    <property type="entry name" value="SDR_fam"/>
</dbReference>
<dbReference type="NCBIfam" id="NF005559">
    <property type="entry name" value="PRK07231.1"/>
    <property type="match status" value="1"/>
</dbReference>
<dbReference type="EMBL" id="CABN01000039">
    <property type="protein sequence ID" value="CBH99639.1"/>
    <property type="molecule type" value="Genomic_DNA"/>
</dbReference>
<dbReference type="PANTHER" id="PTHR42760:SF115">
    <property type="entry name" value="3-OXOACYL-[ACYL-CARRIER-PROTEIN] REDUCTASE FABG"/>
    <property type="match status" value="1"/>
</dbReference>
<dbReference type="FunFam" id="3.40.50.720:FF:000084">
    <property type="entry name" value="Short-chain dehydrogenase reductase"/>
    <property type="match status" value="1"/>
</dbReference>
<accession>E6PXI0</accession>
<dbReference type="Pfam" id="PF13561">
    <property type="entry name" value="adh_short_C2"/>
    <property type="match status" value="1"/>
</dbReference>
<comment type="similarity">
    <text evidence="1">Belongs to the short-chain dehydrogenases/reductases (SDR) family.</text>
</comment>
<organism evidence="4">
    <name type="scientific">mine drainage metagenome</name>
    <dbReference type="NCBI Taxonomy" id="410659"/>
    <lineage>
        <taxon>unclassified sequences</taxon>
        <taxon>metagenomes</taxon>
        <taxon>ecological metagenomes</taxon>
    </lineage>
</organism>
<dbReference type="GO" id="GO:0008874">
    <property type="term" value="F:gluconate 5-dehydrogenase activity"/>
    <property type="evidence" value="ECO:0007669"/>
    <property type="project" value="UniProtKB-EC"/>
</dbReference>
<dbReference type="PROSITE" id="PS00061">
    <property type="entry name" value="ADH_SHORT"/>
    <property type="match status" value="1"/>
</dbReference>
<dbReference type="PANTHER" id="PTHR42760">
    <property type="entry name" value="SHORT-CHAIN DEHYDROGENASES/REDUCTASES FAMILY MEMBER"/>
    <property type="match status" value="1"/>
</dbReference>
<evidence type="ECO:0000313" key="4">
    <source>
        <dbReference type="EMBL" id="CBH99639.1"/>
    </source>
</evidence>
<dbReference type="SMART" id="SM00822">
    <property type="entry name" value="PKS_KR"/>
    <property type="match status" value="1"/>
</dbReference>
<dbReference type="EC" id="1.1.1.69" evidence="4"/>
<keyword evidence="2 4" id="KW-0560">Oxidoreductase</keyword>
<evidence type="ECO:0000259" key="3">
    <source>
        <dbReference type="SMART" id="SM00822"/>
    </source>
</evidence>
<protein>
    <submittedName>
        <fullName evidence="4">Gluconate 5-dehydrogenase (5-keto-D-gluconate 5-reductase)</fullName>
        <ecNumber evidence="4">1.1.1.69</ecNumber>
    </submittedName>
</protein>
<dbReference type="Gene3D" id="3.40.50.720">
    <property type="entry name" value="NAD(P)-binding Rossmann-like Domain"/>
    <property type="match status" value="1"/>
</dbReference>
<proteinExistence type="inferred from homology"/>
<dbReference type="PRINTS" id="PR00081">
    <property type="entry name" value="GDHRDH"/>
</dbReference>
<feature type="domain" description="Ketoreductase" evidence="3">
    <location>
        <begin position="10"/>
        <end position="189"/>
    </location>
</feature>
<dbReference type="InterPro" id="IPR057326">
    <property type="entry name" value="KR_dom"/>
</dbReference>
<dbReference type="InterPro" id="IPR020904">
    <property type="entry name" value="Sc_DH/Rdtase_CS"/>
</dbReference>
<dbReference type="SUPFAM" id="SSF51735">
    <property type="entry name" value="NAD(P)-binding Rossmann-fold domains"/>
    <property type="match status" value="1"/>
</dbReference>
<dbReference type="InterPro" id="IPR036291">
    <property type="entry name" value="NAD(P)-bd_dom_sf"/>
</dbReference>
<dbReference type="AlphaFoldDB" id="E6PXI0"/>
<evidence type="ECO:0000256" key="1">
    <source>
        <dbReference type="ARBA" id="ARBA00006484"/>
    </source>
</evidence>
<reference evidence="4" key="1">
    <citation type="submission" date="2009-10" db="EMBL/GenBank/DDBJ databases">
        <title>Diversity of trophic interactions inside an arsenic-rich microbial ecosystem.</title>
        <authorList>
            <person name="Bertin P.N."/>
            <person name="Heinrich-Salmeron A."/>
            <person name="Pelletier E."/>
            <person name="Goulhen-Chollet F."/>
            <person name="Arsene-Ploetze F."/>
            <person name="Gallien S."/>
            <person name="Calteau A."/>
            <person name="Vallenet D."/>
            <person name="Casiot C."/>
            <person name="Chane-Woon-Ming B."/>
            <person name="Giloteaux L."/>
            <person name="Barakat M."/>
            <person name="Bonnefoy V."/>
            <person name="Bruneel O."/>
            <person name="Chandler M."/>
            <person name="Cleiss J."/>
            <person name="Duran R."/>
            <person name="Elbaz-Poulichet F."/>
            <person name="Fonknechten N."/>
            <person name="Lauga B."/>
            <person name="Mornico D."/>
            <person name="Ortet P."/>
            <person name="Schaeffer C."/>
            <person name="Siguier P."/>
            <person name="Alexander Thil Smith A."/>
            <person name="Van Dorsselaer A."/>
            <person name="Weissenbach J."/>
            <person name="Medigue C."/>
            <person name="Le Paslier D."/>
        </authorList>
    </citation>
    <scope>NUCLEOTIDE SEQUENCE</scope>
</reference>
<sequence length="257" mass="26903">MIASLKLDGKVAVVTGGTSGIGLAMSLGLADAGANVVATARRAQQVEEAAAAIEARGRRTLRKASDVCDRASLDALLTATVEAFGKVDILINCAGKIKRTPTLTMAEAEWDDILNTNLTGTLRACQVFGKHMLENKYGRILNITSLNSFVALKEVAAYAASKAAVASLTRSLAIEWSRDGVTVNAIAPGVFRTELNATLLDSTPRGQELLMRTPMGRFGRTEELVGAAVYLASDAASFVTGQTLVVDGGFLASGVNQ</sequence>